<dbReference type="EC" id="1.8.3.4" evidence="3"/>
<evidence type="ECO:0000313" key="8">
    <source>
        <dbReference type="Proteomes" id="UP000663879"/>
    </source>
</evidence>
<dbReference type="PANTHER" id="PTHR23300:SF0">
    <property type="entry name" value="METHANETHIOL OXIDASE"/>
    <property type="match status" value="1"/>
</dbReference>
<dbReference type="InterPro" id="IPR008826">
    <property type="entry name" value="Se-bd"/>
</dbReference>
<comment type="caution">
    <text evidence="7">The sequence shown here is derived from an EMBL/GenBank/DDBJ whole genome shotgun (WGS) entry which is preliminary data.</text>
</comment>
<dbReference type="AlphaFoldDB" id="A0A813UCX9"/>
<gene>
    <name evidence="7" type="ORF">OXX778_LOCUS7784</name>
</gene>
<keyword evidence="5" id="KW-0711">Selenium</keyword>
<dbReference type="EMBL" id="CAJNOC010001020">
    <property type="protein sequence ID" value="CAF0827287.1"/>
    <property type="molecule type" value="Genomic_DNA"/>
</dbReference>
<evidence type="ECO:0000256" key="1">
    <source>
        <dbReference type="ARBA" id="ARBA00005177"/>
    </source>
</evidence>
<protein>
    <recommendedName>
        <fullName evidence="4">Methanethiol oxidase</fullName>
        <ecNumber evidence="3">1.8.3.4</ecNumber>
    </recommendedName>
</protein>
<dbReference type="PANTHER" id="PTHR23300">
    <property type="entry name" value="METHANETHIOL OXIDASE"/>
    <property type="match status" value="1"/>
</dbReference>
<dbReference type="Gene3D" id="2.130.10.10">
    <property type="entry name" value="YVTN repeat-like/Quinoprotein amine dehydrogenase"/>
    <property type="match status" value="1"/>
</dbReference>
<comment type="similarity">
    <text evidence="2">Belongs to the selenium-binding protein family.</text>
</comment>
<evidence type="ECO:0000256" key="3">
    <source>
        <dbReference type="ARBA" id="ARBA00012510"/>
    </source>
</evidence>
<dbReference type="Proteomes" id="UP000663879">
    <property type="component" value="Unassembled WGS sequence"/>
</dbReference>
<evidence type="ECO:0000313" key="7">
    <source>
        <dbReference type="EMBL" id="CAF0827287.1"/>
    </source>
</evidence>
<comment type="pathway">
    <text evidence="1">Organosulfur degradation.</text>
</comment>
<proteinExistence type="inferred from homology"/>
<dbReference type="GO" id="GO:0008430">
    <property type="term" value="F:selenium binding"/>
    <property type="evidence" value="ECO:0007669"/>
    <property type="project" value="InterPro"/>
</dbReference>
<evidence type="ECO:0000256" key="6">
    <source>
        <dbReference type="ARBA" id="ARBA00047539"/>
    </source>
</evidence>
<dbReference type="Pfam" id="PF05694">
    <property type="entry name" value="SBP56"/>
    <property type="match status" value="1"/>
</dbReference>
<evidence type="ECO:0000256" key="5">
    <source>
        <dbReference type="ARBA" id="ARBA00023266"/>
    </source>
</evidence>
<reference evidence="7" key="1">
    <citation type="submission" date="2021-02" db="EMBL/GenBank/DDBJ databases">
        <authorList>
            <person name="Nowell W R."/>
        </authorList>
    </citation>
    <scope>NUCLEOTIDE SEQUENCE</scope>
    <source>
        <strain evidence="7">Ploen Becks lab</strain>
    </source>
</reference>
<dbReference type="SUPFAM" id="SSF75011">
    <property type="entry name" value="3-carboxy-cis,cis-mucoante lactonizing enzyme"/>
    <property type="match status" value="1"/>
</dbReference>
<evidence type="ECO:0000256" key="4">
    <source>
        <dbReference type="ARBA" id="ARBA00015601"/>
    </source>
</evidence>
<accession>A0A813UCX9</accession>
<keyword evidence="8" id="KW-1185">Reference proteome</keyword>
<organism evidence="7 8">
    <name type="scientific">Brachionus calyciflorus</name>
    <dbReference type="NCBI Taxonomy" id="104777"/>
    <lineage>
        <taxon>Eukaryota</taxon>
        <taxon>Metazoa</taxon>
        <taxon>Spiralia</taxon>
        <taxon>Gnathifera</taxon>
        <taxon>Rotifera</taxon>
        <taxon>Eurotatoria</taxon>
        <taxon>Monogononta</taxon>
        <taxon>Pseudotrocha</taxon>
        <taxon>Ploima</taxon>
        <taxon>Brachionidae</taxon>
        <taxon>Brachionus</taxon>
    </lineage>
</organism>
<dbReference type="GO" id="GO:0018549">
    <property type="term" value="F:methanethiol oxidase activity"/>
    <property type="evidence" value="ECO:0007669"/>
    <property type="project" value="UniProtKB-EC"/>
</dbReference>
<evidence type="ECO:0000256" key="2">
    <source>
        <dbReference type="ARBA" id="ARBA00005606"/>
    </source>
</evidence>
<sequence>MSLSPKCCSCGPGYKSPQEAIKADREKIVYTVLVYCGDDETQPDRLATIDVDPESPTYSQVIHSLKMKYPGDELHHFGWNACSSCYDDTSKSRRFIVLPGFKSSRIYIIDTQNKKEPSIYKIIEPEEIKEKANLSSPHTVHCLANSKIMISFLGDKNGNAPGGYLLLDSNFEISGKWGEADMKSIGYNYDFWYQPYHNVMVSSEWSAPNTFSNGFNLDHVREGKYGQKLYFWDWENEKLSKTFDLGTDGQIPLELRFHHDPKSTHGYVGAALSSSVWHWWKSDDEWKIEKVVQIEPIKSDQWPFPVPSLITDLLISLDDKYLYLSNWLHGEVHQYDITDPHRPKLSGKIKIGGVVGEDFYFKDRKLCGGPQMLQLSLDGKRLFVTNSLFSSWDDQFYPDIKKDGSYMIIINCDVKNGGLSLNENFYIDFGKMEGGPFRAHETRYPGGDCTSDIWLVNE</sequence>
<dbReference type="OrthoDB" id="10252446at2759"/>
<dbReference type="InterPro" id="IPR015943">
    <property type="entry name" value="WD40/YVTN_repeat-like_dom_sf"/>
</dbReference>
<comment type="catalytic activity">
    <reaction evidence="6">
        <text>methanethiol + O2 + H2O = hydrogen sulfide + formaldehyde + H2O2 + H(+)</text>
        <dbReference type="Rhea" id="RHEA:11812"/>
        <dbReference type="ChEBI" id="CHEBI:15377"/>
        <dbReference type="ChEBI" id="CHEBI:15378"/>
        <dbReference type="ChEBI" id="CHEBI:15379"/>
        <dbReference type="ChEBI" id="CHEBI:16007"/>
        <dbReference type="ChEBI" id="CHEBI:16240"/>
        <dbReference type="ChEBI" id="CHEBI:16842"/>
        <dbReference type="ChEBI" id="CHEBI:29919"/>
        <dbReference type="EC" id="1.8.3.4"/>
    </reaction>
</comment>
<name>A0A813UCX9_9BILA</name>